<sequence length="432" mass="51352">MSDDFRDRYDILDIVTPRHALLAGRYKKSFAYSYLRDYMPVILTQIIDNLLKDKDEIVRRFGEILIGQLSKLKYQLQTDKPFEKFENDEPDKKLWNEFIDALPKKLNSFFRSCWLYAECYIYRKVSSFFEASPSLKSFDYFEKQKQILQSNTMIEIARSCRRTDKDKEVFHRYTKLDLWSNLCDHSFIKQFEGNLLDVLDQWDNNILVNNTRGIWNCLQKADHSKPVIVDFVCNDADFELYADFVLAEYLIEKQLASKVRLHVKPIPWCTYDATLQDVQNLLQAMRSSSQGVISEQGRKWKQYFDEEKFVIAPVDYFWVSAYEYFKMREINLELYKYLSQAHLVIFKGNLHYRKLLGDYCWDPTDNFLTCIRGFQPTNICTLRTIKSDLVCGLQQGQTDDLRRRNHKWMTTGEYGLIQFVERIPCGCSLKEK</sequence>
<protein>
    <recommendedName>
        <fullName evidence="10">Sugar phosphate phosphatase</fullName>
        <ecNumber evidence="10">2.1.1.-</ecNumber>
        <ecNumber evidence="10">3.1.3.-</ecNumber>
    </recommendedName>
</protein>
<keyword evidence="10" id="KW-0808">Transferase</keyword>
<dbReference type="GO" id="GO:0046872">
    <property type="term" value="F:metal ion binding"/>
    <property type="evidence" value="ECO:0007669"/>
    <property type="project" value="UniProtKB-UniRule"/>
</dbReference>
<evidence type="ECO:0000256" key="9">
    <source>
        <dbReference type="ARBA" id="ARBA00048809"/>
    </source>
</evidence>
<evidence type="ECO:0000259" key="11">
    <source>
        <dbReference type="Pfam" id="PF01937"/>
    </source>
</evidence>
<keyword evidence="10" id="KW-0489">Methyltransferase</keyword>
<evidence type="ECO:0000256" key="8">
    <source>
        <dbReference type="ARBA" id="ARBA00045980"/>
    </source>
</evidence>
<dbReference type="PANTHER" id="PTHR12260">
    <property type="entry name" value="DAMAGE-CONTROL PHOSPHATASE ARMT1"/>
    <property type="match status" value="1"/>
</dbReference>
<keyword evidence="7 10" id="KW-0464">Manganese</keyword>
<comment type="domain">
    <text evidence="10">Subfamily III proteins have a conserved RTxK motif about 40-50 residues from the C-terminus; the threonine may be replaced by serine or cysteine.</text>
</comment>
<keyword evidence="4" id="KW-0533">Nickel</keyword>
<evidence type="ECO:0000256" key="10">
    <source>
        <dbReference type="RuleBase" id="RU367030"/>
    </source>
</evidence>
<comment type="catalytic activity">
    <reaction evidence="9 10">
        <text>beta-D-fructose 6-phosphate = dihydroxyacetone + D-glyceraldehyde 3-phosphate</text>
        <dbReference type="Rhea" id="RHEA:28002"/>
        <dbReference type="ChEBI" id="CHEBI:16016"/>
        <dbReference type="ChEBI" id="CHEBI:57634"/>
        <dbReference type="ChEBI" id="CHEBI:59776"/>
    </reaction>
</comment>
<dbReference type="GO" id="GO:0005634">
    <property type="term" value="C:nucleus"/>
    <property type="evidence" value="ECO:0007669"/>
    <property type="project" value="TreeGrafter"/>
</dbReference>
<comment type="similarity">
    <text evidence="3 10">Belongs to the damage-control phosphatase family. Sugar phosphate phosphatase III subfamily.</text>
</comment>
<keyword evidence="13" id="KW-1185">Reference proteome</keyword>
<dbReference type="PANTHER" id="PTHR12260:SF6">
    <property type="entry name" value="DAMAGE-CONTROL PHOSPHATASE ARMT1"/>
    <property type="match status" value="1"/>
</dbReference>
<dbReference type="GO" id="GO:0103026">
    <property type="term" value="F:fructose-1-phosphatase activity"/>
    <property type="evidence" value="ECO:0007669"/>
    <property type="project" value="RHEA"/>
</dbReference>
<dbReference type="GO" id="GO:0006974">
    <property type="term" value="P:DNA damage response"/>
    <property type="evidence" value="ECO:0007669"/>
    <property type="project" value="TreeGrafter"/>
</dbReference>
<dbReference type="InterPro" id="IPR002791">
    <property type="entry name" value="ARMT1-like_metal-bd"/>
</dbReference>
<dbReference type="Gene3D" id="3.40.50.10880">
    <property type="entry name" value="Uncharacterised protein PF01937, DUF89, domain 3"/>
    <property type="match status" value="1"/>
</dbReference>
<dbReference type="EC" id="2.1.1.-" evidence="10"/>
<dbReference type="STRING" id="7395.A0A1A9UXH6"/>
<evidence type="ECO:0000256" key="3">
    <source>
        <dbReference type="ARBA" id="ARBA00009519"/>
    </source>
</evidence>
<accession>A0A1A9UXH6</accession>
<evidence type="ECO:0000256" key="2">
    <source>
        <dbReference type="ARBA" id="ARBA00001326"/>
    </source>
</evidence>
<keyword evidence="5 10" id="KW-0479">Metal-binding</keyword>
<proteinExistence type="inferred from homology"/>
<evidence type="ECO:0000256" key="4">
    <source>
        <dbReference type="ARBA" id="ARBA00022596"/>
    </source>
</evidence>
<dbReference type="Proteomes" id="UP000078200">
    <property type="component" value="Unassembled WGS sequence"/>
</dbReference>
<evidence type="ECO:0000313" key="12">
    <source>
        <dbReference type="EnsemblMetazoa" id="GAUT018976-PA"/>
    </source>
</evidence>
<evidence type="ECO:0000256" key="5">
    <source>
        <dbReference type="ARBA" id="ARBA00022723"/>
    </source>
</evidence>
<dbReference type="EnsemblMetazoa" id="GAUT018976-RA">
    <property type="protein sequence ID" value="GAUT018976-PA"/>
    <property type="gene ID" value="GAUT018976"/>
</dbReference>
<dbReference type="Pfam" id="PF01937">
    <property type="entry name" value="ARMT1-like_dom"/>
    <property type="match status" value="1"/>
</dbReference>
<dbReference type="InterPro" id="IPR036075">
    <property type="entry name" value="ARMT-1-like_metal-bd_sf"/>
</dbReference>
<name>A0A1A9UXH6_GLOAU</name>
<organism evidence="12 13">
    <name type="scientific">Glossina austeni</name>
    <name type="common">Savannah tsetse fly</name>
    <dbReference type="NCBI Taxonomy" id="7395"/>
    <lineage>
        <taxon>Eukaryota</taxon>
        <taxon>Metazoa</taxon>
        <taxon>Ecdysozoa</taxon>
        <taxon>Arthropoda</taxon>
        <taxon>Hexapoda</taxon>
        <taxon>Insecta</taxon>
        <taxon>Pterygota</taxon>
        <taxon>Neoptera</taxon>
        <taxon>Endopterygota</taxon>
        <taxon>Diptera</taxon>
        <taxon>Brachycera</taxon>
        <taxon>Muscomorpha</taxon>
        <taxon>Hippoboscoidea</taxon>
        <taxon>Glossinidae</taxon>
        <taxon>Glossina</taxon>
    </lineage>
</organism>
<evidence type="ECO:0000256" key="1">
    <source>
        <dbReference type="ARBA" id="ARBA00000807"/>
    </source>
</evidence>
<feature type="domain" description="Damage-control phosphatase ARMT1-like metal-binding" evidence="11">
    <location>
        <begin position="37"/>
        <end position="399"/>
    </location>
</feature>
<dbReference type="Gene3D" id="1.20.930.60">
    <property type="match status" value="1"/>
</dbReference>
<dbReference type="GO" id="GO:0008983">
    <property type="term" value="F:protein-glutamate O-methyltransferase activity"/>
    <property type="evidence" value="ECO:0007669"/>
    <property type="project" value="RHEA"/>
</dbReference>
<dbReference type="EC" id="3.1.3.-" evidence="10"/>
<evidence type="ECO:0000256" key="7">
    <source>
        <dbReference type="ARBA" id="ARBA00023211"/>
    </source>
</evidence>
<evidence type="ECO:0000256" key="6">
    <source>
        <dbReference type="ARBA" id="ARBA00022801"/>
    </source>
</evidence>
<dbReference type="InterPro" id="IPR039763">
    <property type="entry name" value="ARMT1"/>
</dbReference>
<dbReference type="SUPFAM" id="SSF111321">
    <property type="entry name" value="AF1104-like"/>
    <property type="match status" value="1"/>
</dbReference>
<evidence type="ECO:0000313" key="13">
    <source>
        <dbReference type="Proteomes" id="UP000078200"/>
    </source>
</evidence>
<comment type="cofactor">
    <cofactor evidence="10">
        <name>Mn(2+)</name>
        <dbReference type="ChEBI" id="CHEBI:29035"/>
    </cofactor>
    <cofactor evidence="10">
        <name>Ni(2+)</name>
        <dbReference type="ChEBI" id="CHEBI:49786"/>
    </cofactor>
</comment>
<comment type="function">
    <text evidence="8 10">Metal-dependent phosphatase that shows phosphatase activity against several substrates, including fructose-1-phosphate and fructose-6-phosphate. Its preference for fructose-1-phosphate, a strong glycating agent that causes DNA damage rather than a canonical yeast metabolite, suggests a damage-control function in hexose phosphate metabolism. Has also been shown to have O-methyltransferase activity that methylates glutamate residues of target proteins to form gamma-glutamyl methyl ester residues. Possibly methylates PCNA, suggesting it is involved in the DNA damage response.</text>
</comment>
<dbReference type="GO" id="GO:0032259">
    <property type="term" value="P:methylation"/>
    <property type="evidence" value="ECO:0007669"/>
    <property type="project" value="UniProtKB-KW"/>
</dbReference>
<comment type="catalytic activity">
    <reaction evidence="2 10">
        <text>beta-D-fructose 1-phosphate + H2O = D-fructose + phosphate</text>
        <dbReference type="Rhea" id="RHEA:35603"/>
        <dbReference type="ChEBI" id="CHEBI:15377"/>
        <dbReference type="ChEBI" id="CHEBI:37721"/>
        <dbReference type="ChEBI" id="CHEBI:43474"/>
        <dbReference type="ChEBI" id="CHEBI:138881"/>
    </reaction>
</comment>
<keyword evidence="6 10" id="KW-0378">Hydrolase</keyword>
<dbReference type="AlphaFoldDB" id="A0A1A9UXH6"/>
<comment type="catalytic activity">
    <reaction evidence="1 10">
        <text>L-glutamyl-[protein] + S-adenosyl-L-methionine = [protein]-L-glutamate 5-O-methyl ester + S-adenosyl-L-homocysteine</text>
        <dbReference type="Rhea" id="RHEA:24452"/>
        <dbReference type="Rhea" id="RHEA-COMP:10208"/>
        <dbReference type="Rhea" id="RHEA-COMP:10311"/>
        <dbReference type="ChEBI" id="CHEBI:29973"/>
        <dbReference type="ChEBI" id="CHEBI:57856"/>
        <dbReference type="ChEBI" id="CHEBI:59789"/>
        <dbReference type="ChEBI" id="CHEBI:82795"/>
    </reaction>
</comment>
<dbReference type="VEuPathDB" id="VectorBase:GAUT018976"/>
<dbReference type="GO" id="GO:0097023">
    <property type="term" value="F:fructose 6-phosphate aldolase activity"/>
    <property type="evidence" value="ECO:0007669"/>
    <property type="project" value="RHEA"/>
</dbReference>
<reference evidence="12" key="1">
    <citation type="submission" date="2020-05" db="UniProtKB">
        <authorList>
            <consortium name="EnsemblMetazoa"/>
        </authorList>
    </citation>
    <scope>IDENTIFICATION</scope>
    <source>
        <strain evidence="12">TTRI</strain>
    </source>
</reference>